<reference evidence="2 3" key="1">
    <citation type="submission" date="2019-03" db="EMBL/GenBank/DDBJ databases">
        <title>Draft genome of Massilia hortus sp. nov., a novel bacterial species of the Oxalobacteraceae family.</title>
        <authorList>
            <person name="Peta V."/>
            <person name="Raths R."/>
            <person name="Bucking H."/>
        </authorList>
    </citation>
    <scope>NUCLEOTIDE SEQUENCE [LARGE SCALE GENOMIC DNA]</scope>
    <source>
        <strain evidence="2 3">ONC3</strain>
    </source>
</reference>
<keyword evidence="3" id="KW-1185">Reference proteome</keyword>
<dbReference type="OrthoDB" id="1494384at2"/>
<dbReference type="SUPFAM" id="SSF50475">
    <property type="entry name" value="FMN-binding split barrel"/>
    <property type="match status" value="1"/>
</dbReference>
<sequence>MKLDAIRGCFEGVVPGTMATASLDGTPNVSYLSQVQFVDGDHVALTYQFFNKTRANLLANPHAVLAVVDPVTAAHYRLSLEFLRTETAGPLFESMKAKLAGIASHVGMSGVFQLLGADVFRVHALEQVPGCTLPAQPERNLLSALRRTLDRIRAQRDLEQLLADTLEALAVEWDIGHAMALLYDAPGQRLYTLASRGYEVSGVGSEIALGDGVIGVAARERTPIRISHMSSEYAYNRTIRDNAQNKGLDALETAIPLPGLRQSRSQLAVPMVAADRLIGVLYVESPLDLRFTYDDEDALVALAAQLALTIHLLQSAPDTPDDGQCPAGETTRAPGEPIAVCHYPENDSVFLDDEYLIKGVAGSIFMALVRDHLESGRSEFSNRALRLDPRVRLPDLSDNLEARLLLLSRRLAERDAGVRIEKTGRGRFRLHAQRPLLLIS</sequence>
<dbReference type="SMART" id="SM00065">
    <property type="entry name" value="GAF"/>
    <property type="match status" value="1"/>
</dbReference>
<feature type="domain" description="GAF" evidence="1">
    <location>
        <begin position="157"/>
        <end position="320"/>
    </location>
</feature>
<dbReference type="AlphaFoldDB" id="A0A4Y9T3P5"/>
<evidence type="ECO:0000313" key="2">
    <source>
        <dbReference type="EMBL" id="TFW34009.1"/>
    </source>
</evidence>
<dbReference type="PANTHER" id="PTHR40660:SF1">
    <property type="entry name" value="5'-PHOSPHATE OXIDASE PUTATIVE DOMAIN-CONTAINING PROTEIN-RELATED"/>
    <property type="match status" value="1"/>
</dbReference>
<dbReference type="InterPro" id="IPR012349">
    <property type="entry name" value="Split_barrel_FMN-bd"/>
</dbReference>
<dbReference type="InterPro" id="IPR003018">
    <property type="entry name" value="GAF"/>
</dbReference>
<dbReference type="PANTHER" id="PTHR40660">
    <property type="entry name" value="5'-PHOSPHATE OXIDASE PUTATIVE DOMAIN-CONTAINING PROTEIN-RELATED"/>
    <property type="match status" value="1"/>
</dbReference>
<protein>
    <submittedName>
        <fullName evidence="2">GAF domain-containing protein</fullName>
    </submittedName>
</protein>
<organism evidence="2 3">
    <name type="scientific">Massilia horti</name>
    <dbReference type="NCBI Taxonomy" id="2562153"/>
    <lineage>
        <taxon>Bacteria</taxon>
        <taxon>Pseudomonadati</taxon>
        <taxon>Pseudomonadota</taxon>
        <taxon>Betaproteobacteria</taxon>
        <taxon>Burkholderiales</taxon>
        <taxon>Oxalobacteraceae</taxon>
        <taxon>Telluria group</taxon>
        <taxon>Massilia</taxon>
    </lineage>
</organism>
<dbReference type="Proteomes" id="UP000297258">
    <property type="component" value="Unassembled WGS sequence"/>
</dbReference>
<dbReference type="EMBL" id="SPUM01000031">
    <property type="protein sequence ID" value="TFW34009.1"/>
    <property type="molecule type" value="Genomic_DNA"/>
</dbReference>
<accession>A0A4Y9T3P5</accession>
<dbReference type="Pfam" id="PF13185">
    <property type="entry name" value="GAF_2"/>
    <property type="match status" value="1"/>
</dbReference>
<evidence type="ECO:0000313" key="3">
    <source>
        <dbReference type="Proteomes" id="UP000297258"/>
    </source>
</evidence>
<gene>
    <name evidence="2" type="ORF">E4O92_04970</name>
</gene>
<dbReference type="Gene3D" id="2.30.110.10">
    <property type="entry name" value="Electron Transport, Fmn-binding Protein, Chain A"/>
    <property type="match status" value="1"/>
</dbReference>
<name>A0A4Y9T3P5_9BURK</name>
<dbReference type="InterPro" id="IPR029016">
    <property type="entry name" value="GAF-like_dom_sf"/>
</dbReference>
<dbReference type="InterPro" id="IPR011576">
    <property type="entry name" value="Pyridox_Oxase_N"/>
</dbReference>
<comment type="caution">
    <text evidence="2">The sequence shown here is derived from an EMBL/GenBank/DDBJ whole genome shotgun (WGS) entry which is preliminary data.</text>
</comment>
<dbReference type="Pfam" id="PF01243">
    <property type="entry name" value="PNPOx_N"/>
    <property type="match status" value="1"/>
</dbReference>
<dbReference type="Gene3D" id="3.30.450.40">
    <property type="match status" value="1"/>
</dbReference>
<proteinExistence type="predicted"/>
<dbReference type="SUPFAM" id="SSF55781">
    <property type="entry name" value="GAF domain-like"/>
    <property type="match status" value="1"/>
</dbReference>
<dbReference type="RefSeq" id="WP_135188644.1">
    <property type="nucleotide sequence ID" value="NZ_SPUM01000031.1"/>
</dbReference>
<evidence type="ECO:0000259" key="1">
    <source>
        <dbReference type="SMART" id="SM00065"/>
    </source>
</evidence>